<evidence type="ECO:0000313" key="2">
    <source>
        <dbReference type="EMBL" id="AEQ16378.1"/>
    </source>
</evidence>
<keyword evidence="1" id="KW-0732">Signal</keyword>
<dbReference type="EMBL" id="JN314430">
    <property type="protein sequence ID" value="AEQ16378.1"/>
    <property type="molecule type" value="mRNA"/>
</dbReference>
<sequence>MKLLIVAVVAVTSVMADSHHHYPDTSKFHDYLKDIQESKEFQYMPIEAQVLYGKLITAAEQGSAALTAIIKAEGFDNILRLIDYLDEDDIPHFEGYLAAHLNGGIVLGKRQSGSDLFNFMKDLQLVHKIDDDLSHADMQLFLQLLYAAEHNNLTLFIENTGYGPILDLMAQVDDDEHQAFDELIITHLAYEATQATTVSAV</sequence>
<proteinExistence type="evidence at transcript level"/>
<feature type="chain" id="PRO_5003475459" evidence="1">
    <location>
        <begin position="17"/>
        <end position="201"/>
    </location>
</feature>
<protein>
    <submittedName>
        <fullName evidence="2">Perlucin 2</fullName>
    </submittedName>
</protein>
<organism evidence="2">
    <name type="scientific">Haliotis diversicolor</name>
    <name type="common">Abalone</name>
    <name type="synonym">Sulculus diversicolor</name>
    <dbReference type="NCBI Taxonomy" id="36095"/>
    <lineage>
        <taxon>Eukaryota</taxon>
        <taxon>Metazoa</taxon>
        <taxon>Spiralia</taxon>
        <taxon>Lophotrochozoa</taxon>
        <taxon>Mollusca</taxon>
        <taxon>Gastropoda</taxon>
        <taxon>Vetigastropoda</taxon>
        <taxon>Lepetellida</taxon>
        <taxon>Haliotoidea</taxon>
        <taxon>Haliotidae</taxon>
        <taxon>Haliotis</taxon>
    </lineage>
</organism>
<evidence type="ECO:0000256" key="1">
    <source>
        <dbReference type="SAM" id="SignalP"/>
    </source>
</evidence>
<reference evidence="2" key="1">
    <citation type="submission" date="2011-07" db="EMBL/GenBank/DDBJ databases">
        <title>Cloning and character of perlucin from small abalone Haliotis.</title>
        <authorList>
            <person name="Lin S."/>
            <person name="Wang G."/>
            <person name="Wang Y."/>
        </authorList>
    </citation>
    <scope>NUCLEOTIDE SEQUENCE</scope>
</reference>
<feature type="signal peptide" evidence="1">
    <location>
        <begin position="1"/>
        <end position="16"/>
    </location>
</feature>
<name>G5CT92_HALDV</name>
<accession>G5CT92</accession>
<dbReference type="AlphaFoldDB" id="G5CT92"/>